<accession>A0A8J5YXP7</accession>
<evidence type="ECO:0000313" key="4">
    <source>
        <dbReference type="Proteomes" id="UP000701853"/>
    </source>
</evidence>
<evidence type="ECO:0000259" key="2">
    <source>
        <dbReference type="PROSITE" id="PS52045"/>
    </source>
</evidence>
<dbReference type="InterPro" id="IPR053168">
    <property type="entry name" value="Glutamic_endopeptidase"/>
</dbReference>
<feature type="compositionally biased region" description="Basic residues" evidence="1">
    <location>
        <begin position="210"/>
        <end position="221"/>
    </location>
</feature>
<sequence length="477" mass="54458">MRMKFAWVSAAVRHNQVRGVFREHWKWWRESEEVKKVYLEGWCCVGWIIWWEPHFQREKQLGANGAVSITEEDNTNVQKQKPIFNNNRHQQLPQTWLLPLVTFHLQSFPSLYSFFLFLLHFIPSVPRKPSPDGDIIDCVLLHHQPAFDHPRLKGQKPLDPPERPSGVNPNGMGGEDFQLWSMSGGSCPEGTIPIRRTSEEDMLRASSVRRFGRKRPRRRVRRDSTSNGHEHAVGYVSGDQYYGAKASINVWTPRVSNQYEFSLSQMWVISGSFGDDLNTIEAGWQVSPELYGDNYPRFFTYWTTDAYQATGCYNLLCSGFVQTNNRIAIGAAISPTSSYNGGQFDISLLIWKDPKHGNWWLEFGSGVLVGYWPSFLFTHLRDHASMVQFGGEVVNSRAGGFHTSTEMGSGHFAGQGFGKASYFRNLQVVDWDNNLIPLSNLRVLADHPNCYDIQGGINRVWGNYFYYGGPGRNVKCP</sequence>
<dbReference type="Pfam" id="PF14365">
    <property type="entry name" value="Neprosin_AP"/>
    <property type="match status" value="1"/>
</dbReference>
<feature type="region of interest" description="Disordered" evidence="1">
    <location>
        <begin position="149"/>
        <end position="175"/>
    </location>
</feature>
<dbReference type="PANTHER" id="PTHR31589:SF98">
    <property type="entry name" value="LIGASE, PUTATIVE (DUF239)-RELATED"/>
    <property type="match status" value="1"/>
</dbReference>
<evidence type="ECO:0000256" key="1">
    <source>
        <dbReference type="SAM" id="MobiDB-lite"/>
    </source>
</evidence>
<feature type="region of interest" description="Disordered" evidence="1">
    <location>
        <begin position="205"/>
        <end position="232"/>
    </location>
</feature>
<feature type="compositionally biased region" description="Basic and acidic residues" evidence="1">
    <location>
        <begin position="222"/>
        <end position="232"/>
    </location>
</feature>
<keyword evidence="4" id="KW-1185">Reference proteome</keyword>
<gene>
    <name evidence="3" type="ORF">CXB51_004912</name>
</gene>
<dbReference type="Pfam" id="PF03080">
    <property type="entry name" value="Neprosin"/>
    <property type="match status" value="1"/>
</dbReference>
<reference evidence="3 4" key="1">
    <citation type="journal article" date="2021" name="bioRxiv">
        <title>The Gossypium anomalum genome as a resource for cotton improvement and evolutionary analysis of hybrid incompatibility.</title>
        <authorList>
            <person name="Grover C.E."/>
            <person name="Yuan D."/>
            <person name="Arick M.A."/>
            <person name="Miller E.R."/>
            <person name="Hu G."/>
            <person name="Peterson D.G."/>
            <person name="Wendel J.F."/>
            <person name="Udall J.A."/>
        </authorList>
    </citation>
    <scope>NUCLEOTIDE SEQUENCE [LARGE SCALE GENOMIC DNA]</scope>
    <source>
        <strain evidence="3">JFW-Udall</strain>
        <tissue evidence="3">Leaf</tissue>
    </source>
</reference>
<dbReference type="PANTHER" id="PTHR31589">
    <property type="entry name" value="PROTEIN, PUTATIVE (DUF239)-RELATED-RELATED"/>
    <property type="match status" value="1"/>
</dbReference>
<dbReference type="Proteomes" id="UP000701853">
    <property type="component" value="Chromosome 3"/>
</dbReference>
<evidence type="ECO:0000313" key="3">
    <source>
        <dbReference type="EMBL" id="KAG8498528.1"/>
    </source>
</evidence>
<dbReference type="FunFam" id="3.90.1320.10:FF:000001">
    <property type="entry name" value="Putative carboxyl-terminal proteinase"/>
    <property type="match status" value="1"/>
</dbReference>
<dbReference type="PROSITE" id="PS52045">
    <property type="entry name" value="NEPROSIN_PEP_CD"/>
    <property type="match status" value="1"/>
</dbReference>
<dbReference type="InterPro" id="IPR004314">
    <property type="entry name" value="Neprosin"/>
</dbReference>
<protein>
    <recommendedName>
        <fullName evidence="2">Neprosin PEP catalytic domain-containing protein</fullName>
    </recommendedName>
</protein>
<name>A0A8J5YXP7_9ROSI</name>
<proteinExistence type="predicted"/>
<feature type="domain" description="Neprosin PEP catalytic" evidence="2">
    <location>
        <begin position="223"/>
        <end position="477"/>
    </location>
</feature>
<organism evidence="3 4">
    <name type="scientific">Gossypium anomalum</name>
    <dbReference type="NCBI Taxonomy" id="47600"/>
    <lineage>
        <taxon>Eukaryota</taxon>
        <taxon>Viridiplantae</taxon>
        <taxon>Streptophyta</taxon>
        <taxon>Embryophyta</taxon>
        <taxon>Tracheophyta</taxon>
        <taxon>Spermatophyta</taxon>
        <taxon>Magnoliopsida</taxon>
        <taxon>eudicotyledons</taxon>
        <taxon>Gunneridae</taxon>
        <taxon>Pentapetalae</taxon>
        <taxon>rosids</taxon>
        <taxon>malvids</taxon>
        <taxon>Malvales</taxon>
        <taxon>Malvaceae</taxon>
        <taxon>Malvoideae</taxon>
        <taxon>Gossypium</taxon>
    </lineage>
</organism>
<dbReference type="Gene3D" id="3.90.1320.10">
    <property type="entry name" value="Outer-capsid protein sigma 3, large lobe"/>
    <property type="match status" value="1"/>
</dbReference>
<dbReference type="AlphaFoldDB" id="A0A8J5YXP7"/>
<dbReference type="EMBL" id="JAHUZN010000003">
    <property type="protein sequence ID" value="KAG8498528.1"/>
    <property type="molecule type" value="Genomic_DNA"/>
</dbReference>
<dbReference type="OrthoDB" id="1858978at2759"/>
<comment type="caution">
    <text evidence="3">The sequence shown here is derived from an EMBL/GenBank/DDBJ whole genome shotgun (WGS) entry which is preliminary data.</text>
</comment>
<dbReference type="InterPro" id="IPR025521">
    <property type="entry name" value="Neprosin_propep"/>
</dbReference>